<dbReference type="SUPFAM" id="SSF88713">
    <property type="entry name" value="Glycoside hydrolase/deacetylase"/>
    <property type="match status" value="1"/>
</dbReference>
<evidence type="ECO:0000313" key="2">
    <source>
        <dbReference type="Proteomes" id="UP000604161"/>
    </source>
</evidence>
<dbReference type="Proteomes" id="UP000604161">
    <property type="component" value="Unassembled WGS sequence"/>
</dbReference>
<name>A0ABR8NU43_9GAMM</name>
<dbReference type="Gene3D" id="3.20.20.370">
    <property type="entry name" value="Glycoside hydrolase/deacetylase"/>
    <property type="match status" value="1"/>
</dbReference>
<dbReference type="InterPro" id="IPR011330">
    <property type="entry name" value="Glyco_hydro/deAcase_b/a-brl"/>
</dbReference>
<dbReference type="CDD" id="cd10787">
    <property type="entry name" value="LamB_YcsF_like"/>
    <property type="match status" value="1"/>
</dbReference>
<protein>
    <submittedName>
        <fullName evidence="1">LamB/YcsF family protein</fullName>
    </submittedName>
</protein>
<gene>
    <name evidence="1" type="ORF">IF202_00815</name>
</gene>
<dbReference type="InterPro" id="IPR005501">
    <property type="entry name" value="LamB/YcsF/PxpA-like"/>
</dbReference>
<sequence>MRTIDINSDMGEGFGVYKSAPDSELLQYVTSANIACGFHAGDPQVMLKTIKEAQRNNVRIGAHIGYPDIQGFGRRDIKFSLDELYSMALYQLGALSGIAKSVGASVTYANFHGALGNLSFRDEEVAKTLISAIKDFDSNLIYIGISNTCAASEAERQGLKVMYSFLADRGYTSAGLLAKRGTPNAVIKNLTQVSDRVKKLLTEGLVETTEGDCINMKVDSILVHSDTPNALELAKVIKNAVVESGCTVTAD</sequence>
<accession>A0ABR8NU43</accession>
<organism evidence="1 2">
    <name type="scientific">Marinomonas colpomeniae</name>
    <dbReference type="NCBI Taxonomy" id="2774408"/>
    <lineage>
        <taxon>Bacteria</taxon>
        <taxon>Pseudomonadati</taxon>
        <taxon>Pseudomonadota</taxon>
        <taxon>Gammaproteobacteria</taxon>
        <taxon>Oceanospirillales</taxon>
        <taxon>Oceanospirillaceae</taxon>
        <taxon>Marinomonas</taxon>
    </lineage>
</organism>
<keyword evidence="2" id="KW-1185">Reference proteome</keyword>
<dbReference type="NCBIfam" id="NF003814">
    <property type="entry name" value="PRK05406.1-3"/>
    <property type="match status" value="1"/>
</dbReference>
<evidence type="ECO:0000313" key="1">
    <source>
        <dbReference type="EMBL" id="MBD5769579.1"/>
    </source>
</evidence>
<dbReference type="EMBL" id="JACYFC010000001">
    <property type="protein sequence ID" value="MBD5769579.1"/>
    <property type="molecule type" value="Genomic_DNA"/>
</dbReference>
<dbReference type="PANTHER" id="PTHR30292">
    <property type="entry name" value="UNCHARACTERIZED PROTEIN YBGL-RELATED"/>
    <property type="match status" value="1"/>
</dbReference>
<reference evidence="1 2" key="1">
    <citation type="submission" date="2020-09" db="EMBL/GenBank/DDBJ databases">
        <title>Marinomonas sp. nov., isolated from the cysticercosis algae of Qingdao, China.</title>
        <authorList>
            <person name="Sun X."/>
        </authorList>
    </citation>
    <scope>NUCLEOTIDE SEQUENCE [LARGE SCALE GENOMIC DNA]</scope>
    <source>
        <strain evidence="1 2">SM2066</strain>
    </source>
</reference>
<dbReference type="PANTHER" id="PTHR30292:SF0">
    <property type="entry name" value="5-OXOPROLINASE SUBUNIT A"/>
    <property type="match status" value="1"/>
</dbReference>
<dbReference type="NCBIfam" id="NF003816">
    <property type="entry name" value="PRK05406.1-5"/>
    <property type="match status" value="1"/>
</dbReference>
<dbReference type="RefSeq" id="WP_191592973.1">
    <property type="nucleotide sequence ID" value="NZ_JACYFC010000001.1"/>
</dbReference>
<comment type="caution">
    <text evidence="1">The sequence shown here is derived from an EMBL/GenBank/DDBJ whole genome shotgun (WGS) entry which is preliminary data.</text>
</comment>
<proteinExistence type="predicted"/>
<dbReference type="Pfam" id="PF03746">
    <property type="entry name" value="LamB_YcsF"/>
    <property type="match status" value="1"/>
</dbReference>